<accession>A0A4Z1J7J3</accession>
<keyword evidence="3" id="KW-1185">Reference proteome</keyword>
<keyword evidence="1" id="KW-0812">Transmembrane</keyword>
<feature type="transmembrane region" description="Helical" evidence="1">
    <location>
        <begin position="12"/>
        <end position="34"/>
    </location>
</feature>
<comment type="caution">
    <text evidence="2">The sequence shown here is derived from an EMBL/GenBank/DDBJ whole genome shotgun (WGS) entry which is preliminary data.</text>
</comment>
<dbReference type="EMBL" id="PQXM01000883">
    <property type="protein sequence ID" value="TGO67512.1"/>
    <property type="molecule type" value="Genomic_DNA"/>
</dbReference>
<protein>
    <submittedName>
        <fullName evidence="2">Uncharacterized protein</fullName>
    </submittedName>
</protein>
<keyword evidence="1" id="KW-0472">Membrane</keyword>
<reference evidence="2 3" key="1">
    <citation type="submission" date="2017-12" db="EMBL/GenBank/DDBJ databases">
        <title>Comparative genomics of Botrytis spp.</title>
        <authorList>
            <person name="Valero-Jimenez C.A."/>
            <person name="Tapia P."/>
            <person name="Veloso J."/>
            <person name="Silva-Moreno E."/>
            <person name="Staats M."/>
            <person name="Valdes J.H."/>
            <person name="Van Kan J.A.L."/>
        </authorList>
    </citation>
    <scope>NUCLEOTIDE SEQUENCE [LARGE SCALE GENOMIC DNA]</scope>
    <source>
        <strain evidence="2 3">Be9601</strain>
    </source>
</reference>
<evidence type="ECO:0000313" key="3">
    <source>
        <dbReference type="Proteomes" id="UP000297229"/>
    </source>
</evidence>
<dbReference type="Proteomes" id="UP000297229">
    <property type="component" value="Unassembled WGS sequence"/>
</dbReference>
<name>A0A4Z1J7J3_9HELO</name>
<evidence type="ECO:0000256" key="1">
    <source>
        <dbReference type="SAM" id="Phobius"/>
    </source>
</evidence>
<dbReference type="AlphaFoldDB" id="A0A4Z1J7J3"/>
<gene>
    <name evidence="2" type="ORF">BELL_0885g00020</name>
</gene>
<keyword evidence="1" id="KW-1133">Transmembrane helix</keyword>
<evidence type="ECO:0000313" key="2">
    <source>
        <dbReference type="EMBL" id="TGO67512.1"/>
    </source>
</evidence>
<proteinExistence type="predicted"/>
<organism evidence="2 3">
    <name type="scientific">Botrytis elliptica</name>
    <dbReference type="NCBI Taxonomy" id="278938"/>
    <lineage>
        <taxon>Eukaryota</taxon>
        <taxon>Fungi</taxon>
        <taxon>Dikarya</taxon>
        <taxon>Ascomycota</taxon>
        <taxon>Pezizomycotina</taxon>
        <taxon>Leotiomycetes</taxon>
        <taxon>Helotiales</taxon>
        <taxon>Sclerotiniaceae</taxon>
        <taxon>Botrytis</taxon>
    </lineage>
</organism>
<sequence>MSLAGSNQALVYTLLHFIFGGPTVFHLLSVPFYIAEFYPPRGFVLQNLANSTFKQITSIKRQECPQNMSSST</sequence>